<name>A0ABW8PXX4_9GAMM</name>
<comment type="caution">
    <text evidence="2">The sequence shown here is derived from an EMBL/GenBank/DDBJ whole genome shotgun (WGS) entry which is preliminary data.</text>
</comment>
<dbReference type="RefSeq" id="WP_405338614.1">
    <property type="nucleotide sequence ID" value="NZ_JBANFI010000003.1"/>
</dbReference>
<dbReference type="EMBL" id="JBANFI010000003">
    <property type="protein sequence ID" value="MFK7160676.1"/>
    <property type="molecule type" value="Genomic_DNA"/>
</dbReference>
<reference evidence="2 3" key="1">
    <citation type="submission" date="2024-02" db="EMBL/GenBank/DDBJ databases">
        <title>Marinospirillum sp. MEB 164 isolated from Lonar lake sediment.</title>
        <authorList>
            <person name="Joshi A."/>
            <person name="Thite S."/>
        </authorList>
    </citation>
    <scope>NUCLEOTIDE SEQUENCE [LARGE SCALE GENOMIC DNA]</scope>
    <source>
        <strain evidence="2 3">MEB164</strain>
    </source>
</reference>
<sequence length="163" mass="18663">MRFNWRFLLLSSLLFSSVSWADAVDIEVNLPAFSGAMVYRPYVAVWVEDQQGDLVRTVSVWRKEADWLKDMRRWWRKAGRHDQGELEAITGATRRAGLHRVLWDGTDQQGQPVPNGHYTLYIEAAREHGSRSLVRQDIELGRPATLTTAAAEELGSMVIRVLR</sequence>
<evidence type="ECO:0000313" key="3">
    <source>
        <dbReference type="Proteomes" id="UP001621714"/>
    </source>
</evidence>
<evidence type="ECO:0000256" key="1">
    <source>
        <dbReference type="SAM" id="SignalP"/>
    </source>
</evidence>
<dbReference type="Pfam" id="PF10029">
    <property type="entry name" value="DUF2271"/>
    <property type="match status" value="1"/>
</dbReference>
<dbReference type="InterPro" id="IPR014469">
    <property type="entry name" value="DUF2271"/>
</dbReference>
<dbReference type="Gene3D" id="2.60.40.4070">
    <property type="match status" value="1"/>
</dbReference>
<feature type="chain" id="PRO_5045931309" evidence="1">
    <location>
        <begin position="22"/>
        <end position="163"/>
    </location>
</feature>
<proteinExistence type="predicted"/>
<keyword evidence="1" id="KW-0732">Signal</keyword>
<organism evidence="2 3">
    <name type="scientific">Marinospirillum alkalitolerans</name>
    <dbReference type="NCBI Taxonomy" id="3123374"/>
    <lineage>
        <taxon>Bacteria</taxon>
        <taxon>Pseudomonadati</taxon>
        <taxon>Pseudomonadota</taxon>
        <taxon>Gammaproteobacteria</taxon>
        <taxon>Oceanospirillales</taxon>
        <taxon>Oceanospirillaceae</taxon>
        <taxon>Marinospirillum</taxon>
    </lineage>
</organism>
<dbReference type="PIRSF" id="PIRSF014995">
    <property type="entry name" value="UCP014995"/>
    <property type="match status" value="1"/>
</dbReference>
<protein>
    <submittedName>
        <fullName evidence="2">DUF2271 domain-containing protein</fullName>
    </submittedName>
</protein>
<gene>
    <name evidence="2" type="ORF">V6U78_06460</name>
</gene>
<dbReference type="Proteomes" id="UP001621714">
    <property type="component" value="Unassembled WGS sequence"/>
</dbReference>
<evidence type="ECO:0000313" key="2">
    <source>
        <dbReference type="EMBL" id="MFK7160676.1"/>
    </source>
</evidence>
<feature type="signal peptide" evidence="1">
    <location>
        <begin position="1"/>
        <end position="21"/>
    </location>
</feature>
<accession>A0ABW8PXX4</accession>
<keyword evidence="3" id="KW-1185">Reference proteome</keyword>